<dbReference type="EMBL" id="BSNG01000001">
    <property type="protein sequence ID" value="GLQ10525.1"/>
    <property type="molecule type" value="Genomic_DNA"/>
</dbReference>
<dbReference type="RefSeq" id="WP_284391187.1">
    <property type="nucleotide sequence ID" value="NZ_BSNG01000001.1"/>
</dbReference>
<dbReference type="SUPFAM" id="SSF51735">
    <property type="entry name" value="NAD(P)-binding Rossmann-fold domains"/>
    <property type="match status" value="1"/>
</dbReference>
<gene>
    <name evidence="3" type="ORF">GCM10007913_24570</name>
</gene>
<dbReference type="InterPro" id="IPR055170">
    <property type="entry name" value="GFO_IDH_MocA-like_dom"/>
</dbReference>
<dbReference type="InterPro" id="IPR051317">
    <property type="entry name" value="Gfo/Idh/MocA_oxidoreduct"/>
</dbReference>
<dbReference type="Pfam" id="PF01408">
    <property type="entry name" value="GFO_IDH_MocA"/>
    <property type="match status" value="1"/>
</dbReference>
<feature type="domain" description="Gfo/Idh/MocA-like oxidoreductase N-terminal" evidence="1">
    <location>
        <begin position="10"/>
        <end position="122"/>
    </location>
</feature>
<evidence type="ECO:0000313" key="3">
    <source>
        <dbReference type="EMBL" id="GLQ10525.1"/>
    </source>
</evidence>
<sequence length="343" mass="37666">MTPRLRLCTLGAGYFSQFHYRAWARIAEVELVGICDRNAAAAQKVAAGFPQVRIYGDLATMLDVERPDLLDIIVPPAGHPDAIRAAAERGIAMICQKPFCGALGAAEAATALAERHETPLIVHENFRFQPWYEQLAQVLASGRLGQIYNATFRLRPGDGQGPDAYLDRQPYFRDMERLLIHETGIHLVDVFRSLFGEVEAVSARLRRLNSAIRGEDAALVTLEMSNGTLATLDANRLSDHAATNKRLTMGEMLIEAENGSISLDGNGEIRLRDHGALTSSRIDYAWTDNDFGGDCVYRTQAAAVAAIQGGTTPVNTARDYLTNLRIEEAIYASHNQGRRIVLS</sequence>
<dbReference type="Gene3D" id="3.40.50.720">
    <property type="entry name" value="NAD(P)-binding Rossmann-like Domain"/>
    <property type="match status" value="1"/>
</dbReference>
<evidence type="ECO:0000259" key="1">
    <source>
        <dbReference type="Pfam" id="PF01408"/>
    </source>
</evidence>
<reference evidence="3" key="1">
    <citation type="journal article" date="2014" name="Int. J. Syst. Evol. Microbiol.">
        <title>Complete genome of a new Firmicutes species belonging to the dominant human colonic microbiota ('Ruminococcus bicirculans') reveals two chromosomes and a selective capacity to utilize plant glucans.</title>
        <authorList>
            <consortium name="NISC Comparative Sequencing Program"/>
            <person name="Wegmann U."/>
            <person name="Louis P."/>
            <person name="Goesmann A."/>
            <person name="Henrissat B."/>
            <person name="Duncan S.H."/>
            <person name="Flint H.J."/>
        </authorList>
    </citation>
    <scope>NUCLEOTIDE SEQUENCE</scope>
    <source>
        <strain evidence="3">NBRC 103855</strain>
    </source>
</reference>
<dbReference type="SUPFAM" id="SSF55347">
    <property type="entry name" value="Glyceraldehyde-3-phosphate dehydrogenase-like, C-terminal domain"/>
    <property type="match status" value="1"/>
</dbReference>
<comment type="caution">
    <text evidence="3">The sequence shown here is derived from an EMBL/GenBank/DDBJ whole genome shotgun (WGS) entry which is preliminary data.</text>
</comment>
<evidence type="ECO:0000259" key="2">
    <source>
        <dbReference type="Pfam" id="PF22725"/>
    </source>
</evidence>
<dbReference type="InterPro" id="IPR000683">
    <property type="entry name" value="Gfo/Idh/MocA-like_OxRdtase_N"/>
</dbReference>
<dbReference type="Pfam" id="PF22725">
    <property type="entry name" value="GFO_IDH_MocA_C3"/>
    <property type="match status" value="1"/>
</dbReference>
<name>A0ABQ5UH47_9HYPH</name>
<organism evidence="3 4">
    <name type="scientific">Devosia yakushimensis</name>
    <dbReference type="NCBI Taxonomy" id="470028"/>
    <lineage>
        <taxon>Bacteria</taxon>
        <taxon>Pseudomonadati</taxon>
        <taxon>Pseudomonadota</taxon>
        <taxon>Alphaproteobacteria</taxon>
        <taxon>Hyphomicrobiales</taxon>
        <taxon>Devosiaceae</taxon>
        <taxon>Devosia</taxon>
    </lineage>
</organism>
<proteinExistence type="predicted"/>
<keyword evidence="4" id="KW-1185">Reference proteome</keyword>
<reference evidence="3" key="2">
    <citation type="submission" date="2023-01" db="EMBL/GenBank/DDBJ databases">
        <title>Draft genome sequence of Devosia yakushimensis strain NBRC 103855.</title>
        <authorList>
            <person name="Sun Q."/>
            <person name="Mori K."/>
        </authorList>
    </citation>
    <scope>NUCLEOTIDE SEQUENCE</scope>
    <source>
        <strain evidence="3">NBRC 103855</strain>
    </source>
</reference>
<dbReference type="InterPro" id="IPR036291">
    <property type="entry name" value="NAD(P)-bd_dom_sf"/>
</dbReference>
<dbReference type="Proteomes" id="UP001161406">
    <property type="component" value="Unassembled WGS sequence"/>
</dbReference>
<evidence type="ECO:0000313" key="4">
    <source>
        <dbReference type="Proteomes" id="UP001161406"/>
    </source>
</evidence>
<protein>
    <submittedName>
        <fullName evidence="3">NADH-dependent dehydrogenase</fullName>
    </submittedName>
</protein>
<feature type="domain" description="GFO/IDH/MocA-like oxidoreductase" evidence="2">
    <location>
        <begin position="132"/>
        <end position="242"/>
    </location>
</feature>
<dbReference type="Gene3D" id="3.30.360.10">
    <property type="entry name" value="Dihydrodipicolinate Reductase, domain 2"/>
    <property type="match status" value="1"/>
</dbReference>
<dbReference type="PANTHER" id="PTHR43708:SF8">
    <property type="entry name" value="OXIDOREDUCTASE"/>
    <property type="match status" value="1"/>
</dbReference>
<dbReference type="PANTHER" id="PTHR43708">
    <property type="entry name" value="CONSERVED EXPRESSED OXIDOREDUCTASE (EUROFUNG)"/>
    <property type="match status" value="1"/>
</dbReference>
<accession>A0ABQ5UH47</accession>